<evidence type="ECO:0000313" key="1">
    <source>
        <dbReference type="EMBL" id="QNR70509.1"/>
    </source>
</evidence>
<sequence>MFTQCDGYSPVAQDFIWLGEYVDGTHLSEFDFLTKEENSFYSIQKDKLIRFGLIGHGMKLYFEADGLFKLFGRMIELVYVTPEKEYRLNGRMDIPYNDIIAYKDAISSGLTSFHPTTAGEGGSMSTRITQYSFGYKNIIQDGDVAFNFKALCKVPAGDSIYMNFRLVSNKAFDGKFQIRVNGMIAREFYAPLEPGIGGELNWVVQ</sequence>
<dbReference type="AlphaFoldDB" id="A0A7H0YHF1"/>
<organism evidence="1 2">
    <name type="scientific">Paenibacillus peoriae</name>
    <dbReference type="NCBI Taxonomy" id="59893"/>
    <lineage>
        <taxon>Bacteria</taxon>
        <taxon>Bacillati</taxon>
        <taxon>Bacillota</taxon>
        <taxon>Bacilli</taxon>
        <taxon>Bacillales</taxon>
        <taxon>Paenibacillaceae</taxon>
        <taxon>Paenibacillus</taxon>
    </lineage>
</organism>
<protein>
    <submittedName>
        <fullName evidence="1">Uncharacterized protein</fullName>
    </submittedName>
</protein>
<dbReference type="Proteomes" id="UP000516384">
    <property type="component" value="Plasmid pPlas1"/>
</dbReference>
<dbReference type="EMBL" id="CP061173">
    <property type="protein sequence ID" value="QNR70509.1"/>
    <property type="molecule type" value="Genomic_DNA"/>
</dbReference>
<keyword evidence="1" id="KW-0614">Plasmid</keyword>
<proteinExistence type="predicted"/>
<gene>
    <name evidence="1" type="ORF">IAQ67_29095</name>
</gene>
<reference evidence="1 2" key="1">
    <citation type="submission" date="2020-09" db="EMBL/GenBank/DDBJ databases">
        <title>Characterization of Paenibacillus peoriae strain ZF390 with broad-spectrum antimicrobial activity as a potential biocontrol agent.</title>
        <authorList>
            <person name="Li L."/>
            <person name="Zhao Y."/>
            <person name="Li B."/>
            <person name="Xie X."/>
        </authorList>
    </citation>
    <scope>NUCLEOTIDE SEQUENCE [LARGE SCALE GENOMIC DNA]</scope>
    <source>
        <strain evidence="1 2">ZF390</strain>
        <plasmid evidence="1 2">pPlas1</plasmid>
    </source>
</reference>
<evidence type="ECO:0000313" key="2">
    <source>
        <dbReference type="Proteomes" id="UP000516384"/>
    </source>
</evidence>
<name>A0A7H0YHF1_9BACL</name>
<accession>A0A7H0YHF1</accession>
<geneLocation type="plasmid" evidence="1 2">
    <name>pPlas1</name>
</geneLocation>